<evidence type="ECO:0000313" key="16">
    <source>
        <dbReference type="Proteomes" id="UP000009328"/>
    </source>
</evidence>
<evidence type="ECO:0000256" key="4">
    <source>
        <dbReference type="ARBA" id="ARBA00012604"/>
    </source>
</evidence>
<keyword evidence="10" id="KW-0249">Electron transport</keyword>
<dbReference type="InterPro" id="IPR002869">
    <property type="entry name" value="Pyrv_flavodox_OxRed_cen"/>
</dbReference>
<evidence type="ECO:0000256" key="10">
    <source>
        <dbReference type="ARBA" id="ARBA00022982"/>
    </source>
</evidence>
<evidence type="ECO:0000256" key="13">
    <source>
        <dbReference type="ARBA" id="ARBA00059320"/>
    </source>
</evidence>
<dbReference type="Gene3D" id="3.40.50.80">
    <property type="entry name" value="Nucleotide-binding domain of ferredoxin-NADP reductase (FNR) module"/>
    <property type="match status" value="1"/>
</dbReference>
<evidence type="ECO:0000256" key="5">
    <source>
        <dbReference type="ARBA" id="ARBA00022448"/>
    </source>
</evidence>
<evidence type="ECO:0000256" key="3">
    <source>
        <dbReference type="ARBA" id="ARBA00004774"/>
    </source>
</evidence>
<dbReference type="InterPro" id="IPR017938">
    <property type="entry name" value="Riboflavin_synthase-like_b-brl"/>
</dbReference>
<evidence type="ECO:0000256" key="1">
    <source>
        <dbReference type="ARBA" id="ARBA00001917"/>
    </source>
</evidence>
<dbReference type="SUPFAM" id="SSF52922">
    <property type="entry name" value="TK C-terminal domain-like"/>
    <property type="match status" value="1"/>
</dbReference>
<evidence type="ECO:0000256" key="12">
    <source>
        <dbReference type="ARBA" id="ARBA00052219"/>
    </source>
</evidence>
<dbReference type="Proteomes" id="UP000009328">
    <property type="component" value="Unassembled WGS sequence"/>
</dbReference>
<dbReference type="Pfam" id="PF00175">
    <property type="entry name" value="NAD_binding_1"/>
    <property type="match status" value="1"/>
</dbReference>
<dbReference type="EMBL" id="CAIF01000217">
    <property type="protein sequence ID" value="CCH45932.1"/>
    <property type="molecule type" value="Genomic_DNA"/>
</dbReference>
<keyword evidence="5" id="KW-0813">Transport</keyword>
<keyword evidence="11 15" id="KW-0560">Oxidoreductase</keyword>
<dbReference type="InterPro" id="IPR003097">
    <property type="entry name" value="CysJ-like_FAD-binding"/>
</dbReference>
<comment type="caution">
    <text evidence="15">The sequence shown here is derived from an EMBL/GenBank/DDBJ whole genome shotgun (WGS) entry which is preliminary data.</text>
</comment>
<dbReference type="InterPro" id="IPR017927">
    <property type="entry name" value="FAD-bd_FR_type"/>
</dbReference>
<protein>
    <recommendedName>
        <fullName evidence="4">assimilatory sulfite reductase (NADPH)</fullName>
        <ecNumber evidence="4">1.8.1.2</ecNumber>
    </recommendedName>
</protein>
<evidence type="ECO:0000313" key="15">
    <source>
        <dbReference type="EMBL" id="CCH45932.1"/>
    </source>
</evidence>
<dbReference type="FunFam" id="1.20.990.10:FF:000010">
    <property type="entry name" value="Sulfite reductase [NADPH] flavoprotein component"/>
    <property type="match status" value="1"/>
</dbReference>
<reference evidence="15 16" key="1">
    <citation type="journal article" date="2012" name="Eukaryot. Cell">
        <title>Draft genome sequence of Wickerhamomyces ciferrii NRRL Y-1031 F-60-10.</title>
        <authorList>
            <person name="Schneider J."/>
            <person name="Andrea H."/>
            <person name="Blom J."/>
            <person name="Jaenicke S."/>
            <person name="Ruckert C."/>
            <person name="Schorsch C."/>
            <person name="Szczepanowski R."/>
            <person name="Farwick M."/>
            <person name="Goesmann A."/>
            <person name="Puhler A."/>
            <person name="Schaffer S."/>
            <person name="Tauch A."/>
            <person name="Kohler T."/>
            <person name="Brinkrolf K."/>
        </authorList>
    </citation>
    <scope>NUCLEOTIDE SEQUENCE [LARGE SCALE GENOMIC DNA]</scope>
    <source>
        <strain evidence="16">ATCC 14091 / BCRC 22168 / CBS 111 / JCM 3599 / NBRC 0793 / NRRL Y-1031 F-60-10</strain>
    </source>
</reference>
<evidence type="ECO:0000256" key="9">
    <source>
        <dbReference type="ARBA" id="ARBA00022857"/>
    </source>
</evidence>
<dbReference type="FunCoup" id="K0KVH9">
    <property type="interactions" value="439"/>
</dbReference>
<dbReference type="PRINTS" id="PR00371">
    <property type="entry name" value="FPNCR"/>
</dbReference>
<keyword evidence="16" id="KW-1185">Reference proteome</keyword>
<dbReference type="FunFam" id="3.40.50.80:FF:000011">
    <property type="entry name" value="Sulfite reductase flavoprotein component"/>
    <property type="match status" value="1"/>
</dbReference>
<evidence type="ECO:0000256" key="8">
    <source>
        <dbReference type="ARBA" id="ARBA00022827"/>
    </source>
</evidence>
<comment type="catalytic activity">
    <reaction evidence="12">
        <text>hydrogen sulfide + 3 NADP(+) + 3 H2O = sulfite + 3 NADPH + 4 H(+)</text>
        <dbReference type="Rhea" id="RHEA:13801"/>
        <dbReference type="ChEBI" id="CHEBI:15377"/>
        <dbReference type="ChEBI" id="CHEBI:15378"/>
        <dbReference type="ChEBI" id="CHEBI:17359"/>
        <dbReference type="ChEBI" id="CHEBI:29919"/>
        <dbReference type="ChEBI" id="CHEBI:57783"/>
        <dbReference type="ChEBI" id="CHEBI:58349"/>
        <dbReference type="EC" id="1.8.1.2"/>
    </reaction>
</comment>
<proteinExistence type="predicted"/>
<evidence type="ECO:0000256" key="6">
    <source>
        <dbReference type="ARBA" id="ARBA00022630"/>
    </source>
</evidence>
<dbReference type="Gene3D" id="3.40.50.970">
    <property type="match status" value="1"/>
</dbReference>
<dbReference type="Gene3D" id="1.20.990.10">
    <property type="entry name" value="NADPH-cytochrome p450 Reductase, Chain A, domain 3"/>
    <property type="match status" value="1"/>
</dbReference>
<comment type="cofactor">
    <cofactor evidence="2">
        <name>FAD</name>
        <dbReference type="ChEBI" id="CHEBI:57692"/>
    </cofactor>
</comment>
<dbReference type="PANTHER" id="PTHR19384:SF109">
    <property type="entry name" value="SULFITE REDUCTASE [NADPH] FLAVOPROTEIN COMPONENT"/>
    <property type="match status" value="1"/>
</dbReference>
<dbReference type="GO" id="GO:0004783">
    <property type="term" value="F:sulfite reductase (NADPH) activity"/>
    <property type="evidence" value="ECO:0007669"/>
    <property type="project" value="UniProtKB-EC"/>
</dbReference>
<feature type="domain" description="FAD-binding FR-type" evidence="14">
    <location>
        <begin position="688"/>
        <end position="919"/>
    </location>
</feature>
<dbReference type="GO" id="GO:0010181">
    <property type="term" value="F:FMN binding"/>
    <property type="evidence" value="ECO:0007669"/>
    <property type="project" value="TreeGrafter"/>
</dbReference>
<dbReference type="eggNOG" id="KOG1158">
    <property type="taxonomic scope" value="Eukaryota"/>
</dbReference>
<dbReference type="GO" id="GO:0005829">
    <property type="term" value="C:cytosol"/>
    <property type="evidence" value="ECO:0007669"/>
    <property type="project" value="TreeGrafter"/>
</dbReference>
<dbReference type="HOGENOM" id="CLU_003662_1_0_1"/>
<comment type="cofactor">
    <cofactor evidence="1">
        <name>FMN</name>
        <dbReference type="ChEBI" id="CHEBI:58210"/>
    </cofactor>
</comment>
<keyword evidence="9" id="KW-0521">NADP</keyword>
<comment type="function">
    <text evidence="13">This enzyme catalyzes the 6-electron reduction of sulfite to sulfide. This is one of several activities required for the biosynthesis of L-cysteine from sulfate.</text>
</comment>
<dbReference type="Gene3D" id="2.40.30.10">
    <property type="entry name" value="Translation factors"/>
    <property type="match status" value="1"/>
</dbReference>
<dbReference type="InParanoid" id="K0KVH9"/>
<keyword evidence="8" id="KW-0274">FAD</keyword>
<dbReference type="SUPFAM" id="SSF53323">
    <property type="entry name" value="Pyruvate-ferredoxin oxidoreductase, PFOR, domain III"/>
    <property type="match status" value="1"/>
</dbReference>
<dbReference type="EC" id="1.8.1.2" evidence="4"/>
<dbReference type="Gene3D" id="3.40.920.10">
    <property type="entry name" value="Pyruvate-ferredoxin oxidoreductase, PFOR, domain III"/>
    <property type="match status" value="1"/>
</dbReference>
<evidence type="ECO:0000256" key="7">
    <source>
        <dbReference type="ARBA" id="ARBA00022643"/>
    </source>
</evidence>
<dbReference type="InterPro" id="IPR001433">
    <property type="entry name" value="OxRdtase_FAD/NAD-bd"/>
</dbReference>
<gene>
    <name evidence="15" type="ORF">BN7_5519</name>
</gene>
<dbReference type="PROSITE" id="PS51384">
    <property type="entry name" value="FAD_FR"/>
    <property type="match status" value="1"/>
</dbReference>
<dbReference type="SUPFAM" id="SSF52343">
    <property type="entry name" value="Ferredoxin reductase-like, C-terminal NADP-linked domain"/>
    <property type="match status" value="1"/>
</dbReference>
<dbReference type="InterPro" id="IPR001709">
    <property type="entry name" value="Flavoprot_Pyr_Nucl_cyt_Rdtase"/>
</dbReference>
<dbReference type="CDD" id="cd06207">
    <property type="entry name" value="CyPoR_like"/>
    <property type="match status" value="1"/>
</dbReference>
<dbReference type="PANTHER" id="PTHR19384">
    <property type="entry name" value="NITRIC OXIDE SYNTHASE-RELATED"/>
    <property type="match status" value="1"/>
</dbReference>
<keyword evidence="6" id="KW-0285">Flavoprotein</keyword>
<keyword evidence="7" id="KW-0288">FMN</keyword>
<dbReference type="Pfam" id="PF00667">
    <property type="entry name" value="FAD_binding_1"/>
    <property type="match status" value="1"/>
</dbReference>
<accession>K0KVH9</accession>
<dbReference type="InterPro" id="IPR039261">
    <property type="entry name" value="FNR_nucleotide-bd"/>
</dbReference>
<sequence length="1075" mass="119852">MSVAGFIESVTPSVTNLSATTISSPFGLPKDPNSLKGTVYTTPNNLINSAIYANSSKVFTYKSIGSDDVLDISLKLWSILQRKNSKGIVPNLSNFEVRSGASNAILGYLSAIEKSQGQGQPVSKEIFPVIASGSALPYMQNQLLKFNNKNLPLSFQIAALDYDSSIGSLVPNYVTPLNFAQALNYTVFTPISPIEAQHLALLSNVFASVSPSINLYDGPNYLKENLRIDDALDQETLSSIFQKLQTATSSWEQLPVSKRPSAALSSLNSLLGTNYKPFEYFGHNDATHVFIIYGSLESQLFGLKINELSKNHDLKIGVLAVRVPLPFDTDEFINSLPSTTQSLVVIGQSLDNKSSILKTNVGATVFLNGLASKIKILEFIYSPTFIWSSIAVEQIISSFVVVPEIKEIETVSSTGITPSGDYIFWSLDDGKFNSVGSKLAHNFSLDQNSQVKFRSKFDNEILGGIYQAQISSNPSQTTVGSIDNANVIIVEDLSILKNINVVKTVKRHGTIILVHQDLPKDLKTFTDSLPIQFRRNLSQNENKLVVVDLATIGEHQQTQGRTGIIAIQSIFWKFAAPHLDINEIVRKVWHSSGSDIELLAAVLTSVITEIFNNGYKEISVDPKWSELPIEENEITLPIFPIESSFEPNPKTQVEQDQPTTSTYVDLVKKLTFGEAFQSENNLRPDLPVRNFIVKVQENRRVTPNDYSRNIFHIEFDITGTGLTYDIGEALGVHGRNDPEEVSRFIEFYGLDPDQFVQVPNKDDQNIVELRTVFQAFTDNLDLLGKPPKGFYVSLAPFATDEKERKQLELLGSADGTPLLKKYQDEEFYSYSDILENFPSAKPSLSELLTLIPPLKRREYSIASSQKLHPNAVHLLIVVVDWVDNRKRKRFGQCSRYLSQLSIGQELVVSVKPSVMKLPPLSTQPIVMSGLGTGLAPFKAFVEEKIWQKQQGLEIGDVYLYLGARHRKEEYLYGELWEAYKDAGVITHIGAAFSRDQPEKIYIQDRIRQTLPELKKAIVKENGSFYLCGPTWPVPDITSALEDIVDQEAKERGVEIDAAHEVEEMKETSRYILEVY</sequence>
<dbReference type="STRING" id="1206466.K0KVH9"/>
<comment type="pathway">
    <text evidence="3">Sulfur metabolism; hydrogen sulfide biosynthesis; hydrogen sulfide from sulfite (NADPH route): step 1/1.</text>
</comment>
<evidence type="ECO:0000256" key="2">
    <source>
        <dbReference type="ARBA" id="ARBA00001974"/>
    </source>
</evidence>
<evidence type="ECO:0000256" key="11">
    <source>
        <dbReference type="ARBA" id="ARBA00023002"/>
    </source>
</evidence>
<dbReference type="AlphaFoldDB" id="K0KVH9"/>
<dbReference type="InterPro" id="IPR009014">
    <property type="entry name" value="Transketo_C/PFOR_II"/>
</dbReference>
<organism evidence="15 16">
    <name type="scientific">Wickerhamomyces ciferrii (strain ATCC 14091 / BCRC 22168 / CBS 111 / JCM 3599 / NBRC 0793 / NRRL Y-1031 F-60-10)</name>
    <name type="common">Yeast</name>
    <name type="synonym">Pichia ciferrii</name>
    <dbReference type="NCBI Taxonomy" id="1206466"/>
    <lineage>
        <taxon>Eukaryota</taxon>
        <taxon>Fungi</taxon>
        <taxon>Dikarya</taxon>
        <taxon>Ascomycota</taxon>
        <taxon>Saccharomycotina</taxon>
        <taxon>Saccharomycetes</taxon>
        <taxon>Phaffomycetales</taxon>
        <taxon>Wickerhamomycetaceae</taxon>
        <taxon>Wickerhamomyces</taxon>
    </lineage>
</organism>
<evidence type="ECO:0000259" key="14">
    <source>
        <dbReference type="PROSITE" id="PS51384"/>
    </source>
</evidence>
<dbReference type="Gene3D" id="3.40.50.920">
    <property type="match status" value="1"/>
</dbReference>
<dbReference type="GO" id="GO:0050660">
    <property type="term" value="F:flavin adenine dinucleotide binding"/>
    <property type="evidence" value="ECO:0007669"/>
    <property type="project" value="TreeGrafter"/>
</dbReference>
<dbReference type="InterPro" id="IPR023173">
    <property type="entry name" value="NADPH_Cyt_P450_Rdtase_alpha"/>
</dbReference>
<dbReference type="SUPFAM" id="SSF63380">
    <property type="entry name" value="Riboflavin synthase domain-like"/>
    <property type="match status" value="1"/>
</dbReference>
<name>K0KVH9_WICCF</name>